<gene>
    <name evidence="2" type="ORF">MKK62_10015</name>
</gene>
<dbReference type="RefSeq" id="WP_240263291.1">
    <property type="nucleotide sequence ID" value="NZ_CP092488.2"/>
</dbReference>
<accession>A0ABY3VVG6</accession>
<proteinExistence type="predicted"/>
<evidence type="ECO:0000313" key="2">
    <source>
        <dbReference type="EMBL" id="UMB71540.1"/>
    </source>
</evidence>
<organism evidence="2 3">
    <name type="scientific">Mycobacterium paraterrae</name>
    <dbReference type="NCBI Taxonomy" id="577492"/>
    <lineage>
        <taxon>Bacteria</taxon>
        <taxon>Bacillati</taxon>
        <taxon>Actinomycetota</taxon>
        <taxon>Actinomycetes</taxon>
        <taxon>Mycobacteriales</taxon>
        <taxon>Mycobacteriaceae</taxon>
        <taxon>Mycobacterium</taxon>
    </lineage>
</organism>
<dbReference type="InterPro" id="IPR007969">
    <property type="entry name" value="DUF732"/>
</dbReference>
<reference evidence="2" key="1">
    <citation type="submission" date="2022-08" db="EMBL/GenBank/DDBJ databases">
        <title>Whole genome sequencing of non-tuberculosis mycobacteria type-strains.</title>
        <authorList>
            <person name="Igarashi Y."/>
            <person name="Osugi A."/>
            <person name="Mitarai S."/>
        </authorList>
    </citation>
    <scope>NUCLEOTIDE SEQUENCE</scope>
    <source>
        <strain evidence="2">DSM 45127</strain>
    </source>
</reference>
<dbReference type="EMBL" id="CP092488">
    <property type="protein sequence ID" value="UMB71540.1"/>
    <property type="molecule type" value="Genomic_DNA"/>
</dbReference>
<evidence type="ECO:0000259" key="1">
    <source>
        <dbReference type="Pfam" id="PF05305"/>
    </source>
</evidence>
<name>A0ABY3VVG6_9MYCO</name>
<keyword evidence="3" id="KW-1185">Reference proteome</keyword>
<protein>
    <submittedName>
        <fullName evidence="2">DUF732 domain-containing protein</fullName>
    </submittedName>
</protein>
<evidence type="ECO:0000313" key="3">
    <source>
        <dbReference type="Proteomes" id="UP001055336"/>
    </source>
</evidence>
<sequence>MLCTAALLSAGTATADPNDDAFISALTKNGIPIADRDSATAIGQSVCDGFDQRQKSSYVAMRVMKQSGLSLKQSSYVVGVAISAYCPEYVGRTDPSARWMIPLPPLM</sequence>
<feature type="domain" description="DUF732" evidence="1">
    <location>
        <begin position="18"/>
        <end position="88"/>
    </location>
</feature>
<dbReference type="Proteomes" id="UP001055336">
    <property type="component" value="Chromosome"/>
</dbReference>
<dbReference type="Pfam" id="PF05305">
    <property type="entry name" value="DUF732"/>
    <property type="match status" value="1"/>
</dbReference>